<dbReference type="InterPro" id="IPR004839">
    <property type="entry name" value="Aminotransferase_I/II_large"/>
</dbReference>
<dbReference type="Proteomes" id="UP000630718">
    <property type="component" value="Unassembled WGS sequence"/>
</dbReference>
<reference evidence="7" key="1">
    <citation type="journal article" date="2014" name="Int. J. Syst. Evol. Microbiol.">
        <title>Complete genome sequence of Corynebacterium casei LMG S-19264T (=DSM 44701T), isolated from a smear-ripened cheese.</title>
        <authorList>
            <consortium name="US DOE Joint Genome Institute (JGI-PGF)"/>
            <person name="Walter F."/>
            <person name="Albersmeier A."/>
            <person name="Kalinowski J."/>
            <person name="Ruckert C."/>
        </authorList>
    </citation>
    <scope>NUCLEOTIDE SEQUENCE</scope>
    <source>
        <strain evidence="7">JCM 4477</strain>
    </source>
</reference>
<dbReference type="InterPro" id="IPR015421">
    <property type="entry name" value="PyrdxlP-dep_Trfase_major"/>
</dbReference>
<dbReference type="GO" id="GO:1901605">
    <property type="term" value="P:alpha-amino acid metabolic process"/>
    <property type="evidence" value="ECO:0007669"/>
    <property type="project" value="TreeGrafter"/>
</dbReference>
<dbReference type="AlphaFoldDB" id="A0A919AHA3"/>
<dbReference type="SUPFAM" id="SSF51395">
    <property type="entry name" value="FMN-linked oxidoreductases"/>
    <property type="match status" value="1"/>
</dbReference>
<dbReference type="InterPro" id="IPR037396">
    <property type="entry name" value="FMN_HAD"/>
</dbReference>
<keyword evidence="3" id="KW-0032">Aminotransferase</keyword>
<evidence type="ECO:0000256" key="4">
    <source>
        <dbReference type="ARBA" id="ARBA00022679"/>
    </source>
</evidence>
<dbReference type="InterPro" id="IPR015422">
    <property type="entry name" value="PyrdxlP-dep_Trfase_small"/>
</dbReference>
<dbReference type="CDD" id="cd00609">
    <property type="entry name" value="AAT_like"/>
    <property type="match status" value="1"/>
</dbReference>
<dbReference type="Pfam" id="PF00155">
    <property type="entry name" value="Aminotran_1_2"/>
    <property type="match status" value="1"/>
</dbReference>
<dbReference type="Gene3D" id="3.20.20.70">
    <property type="entry name" value="Aldolase class I"/>
    <property type="match status" value="1"/>
</dbReference>
<proteinExistence type="predicted"/>
<gene>
    <name evidence="7" type="ORF">GCM10018772_35900</name>
</gene>
<organism evidence="7 8">
    <name type="scientific">Streptomyces fumanus</name>
    <dbReference type="NCBI Taxonomy" id="67302"/>
    <lineage>
        <taxon>Bacteria</taxon>
        <taxon>Bacillati</taxon>
        <taxon>Actinomycetota</taxon>
        <taxon>Actinomycetes</taxon>
        <taxon>Kitasatosporales</taxon>
        <taxon>Streptomycetaceae</taxon>
        <taxon>Streptomyces</taxon>
    </lineage>
</organism>
<sequence>MTASRPEDKAREDLDPLVVDFLARAENASAANRAAFDRAGLKQGAPSRSGPPDTAAKILGRNWAAPLAVGPLAGLVRPDALPAVLGAAGGAGLPAVVSALTPGSGPAAPETPLWLRTYAFEDDDTARRIAAGAQDAGYTALVLALGPQTGAAPAPVTGSGLRAAADWADLERLRAACGLPLLVAGVRTARDAVRAVDAGADGLVTDRLATLPAVAAATTGGRPVLLEGGVRRGADVLTALASGADAVLLGRPVLDALLTGGEAGVTAALTGLVGELTAAMAFTGTPTVTEARPSVLRTAPHPVTVTPLPGTAPAPPPAPVPAAPDGPLRRADLHASVSDPVLDTMNFLNEITHRYPDAISFAPGRPYDGFFETERIFTYVRGYLDHLAAQGSTPQDIRTAMYQYGPTAGQIREIVADSLRADEGIDVPPESIVVTVGAQEAMLLVLRALMAGPDDVLLAASPCYVGITGAAKLLDVPVTAVEERADGFRSADLEAAILREHARGRRPRAFYVIPDHSNPSGATLDEATRRELLALAERYGVLIIEDSPYRRVSPGTPPPTLKSLDTSRSVVHLGSFAKTVFPGARVGFAVADQPVVDDEGRTGLLAAELVKIKSMVTVNTSSLSQAAVAGALLAAEGRLSVLNADAAAYYGDAMRTTLRALDARIPAARRAELGVRWNEPAGGFFLSVHVPFRADDAALTRSAQDFGVIWTPMRYFYPQGGGQYALRLSTSYLTTAEIEEGTARLARFIEAQSHRG</sequence>
<dbReference type="Gene3D" id="3.40.640.10">
    <property type="entry name" value="Type I PLP-dependent aspartate aminotransferase-like (Major domain)"/>
    <property type="match status" value="1"/>
</dbReference>
<dbReference type="GO" id="GO:0016491">
    <property type="term" value="F:oxidoreductase activity"/>
    <property type="evidence" value="ECO:0007669"/>
    <property type="project" value="InterPro"/>
</dbReference>
<keyword evidence="4" id="KW-0808">Transferase</keyword>
<dbReference type="SUPFAM" id="SSF53383">
    <property type="entry name" value="PLP-dependent transferases"/>
    <property type="match status" value="1"/>
</dbReference>
<evidence type="ECO:0000256" key="5">
    <source>
        <dbReference type="ARBA" id="ARBA00022898"/>
    </source>
</evidence>
<evidence type="ECO:0000256" key="1">
    <source>
        <dbReference type="ARBA" id="ARBA00001917"/>
    </source>
</evidence>
<dbReference type="InterPro" id="IPR013785">
    <property type="entry name" value="Aldolase_TIM"/>
</dbReference>
<dbReference type="Gene3D" id="3.90.1150.10">
    <property type="entry name" value="Aspartate Aminotransferase, domain 1"/>
    <property type="match status" value="1"/>
</dbReference>
<evidence type="ECO:0000256" key="3">
    <source>
        <dbReference type="ARBA" id="ARBA00022576"/>
    </source>
</evidence>
<reference evidence="7" key="2">
    <citation type="submission" date="2020-09" db="EMBL/GenBank/DDBJ databases">
        <authorList>
            <person name="Sun Q."/>
            <person name="Ohkuma M."/>
        </authorList>
    </citation>
    <scope>NUCLEOTIDE SEQUENCE</scope>
    <source>
        <strain evidence="7">JCM 4477</strain>
    </source>
</reference>
<keyword evidence="5" id="KW-0663">Pyridoxal phosphate</keyword>
<evidence type="ECO:0000313" key="7">
    <source>
        <dbReference type="EMBL" id="GHF07705.1"/>
    </source>
</evidence>
<protein>
    <recommendedName>
        <fullName evidence="6">FMN hydroxy acid dehydrogenase domain-containing protein</fullName>
    </recommendedName>
</protein>
<dbReference type="GO" id="GO:0030170">
    <property type="term" value="F:pyridoxal phosphate binding"/>
    <property type="evidence" value="ECO:0007669"/>
    <property type="project" value="InterPro"/>
</dbReference>
<dbReference type="InterPro" id="IPR015424">
    <property type="entry name" value="PyrdxlP-dep_Trfase"/>
</dbReference>
<evidence type="ECO:0000256" key="2">
    <source>
        <dbReference type="ARBA" id="ARBA00001933"/>
    </source>
</evidence>
<comment type="cofactor">
    <cofactor evidence="1">
        <name>FMN</name>
        <dbReference type="ChEBI" id="CHEBI:58210"/>
    </cofactor>
</comment>
<dbReference type="InterPro" id="IPR050859">
    <property type="entry name" value="Class-I_PLP-dep_aminotransf"/>
</dbReference>
<dbReference type="PANTHER" id="PTHR42790:SF19">
    <property type="entry name" value="KYNURENINE_ALPHA-AMINOADIPATE AMINOTRANSFERASE, MITOCHONDRIAL"/>
    <property type="match status" value="1"/>
</dbReference>
<dbReference type="GO" id="GO:0008483">
    <property type="term" value="F:transaminase activity"/>
    <property type="evidence" value="ECO:0007669"/>
    <property type="project" value="UniProtKB-KW"/>
</dbReference>
<comment type="caution">
    <text evidence="7">The sequence shown here is derived from an EMBL/GenBank/DDBJ whole genome shotgun (WGS) entry which is preliminary data.</text>
</comment>
<dbReference type="EMBL" id="BNBI01000007">
    <property type="protein sequence ID" value="GHF07705.1"/>
    <property type="molecule type" value="Genomic_DNA"/>
</dbReference>
<accession>A0A919AHA3</accession>
<dbReference type="PANTHER" id="PTHR42790">
    <property type="entry name" value="AMINOTRANSFERASE"/>
    <property type="match status" value="1"/>
</dbReference>
<evidence type="ECO:0000313" key="8">
    <source>
        <dbReference type="Proteomes" id="UP000630718"/>
    </source>
</evidence>
<dbReference type="Pfam" id="PF01070">
    <property type="entry name" value="FMN_dh"/>
    <property type="match status" value="2"/>
</dbReference>
<comment type="cofactor">
    <cofactor evidence="2">
        <name>pyridoxal 5'-phosphate</name>
        <dbReference type="ChEBI" id="CHEBI:597326"/>
    </cofactor>
</comment>
<keyword evidence="8" id="KW-1185">Reference proteome</keyword>
<dbReference type="PROSITE" id="PS51349">
    <property type="entry name" value="FMN_HYDROXY_ACID_DH_2"/>
    <property type="match status" value="1"/>
</dbReference>
<dbReference type="InterPro" id="IPR000262">
    <property type="entry name" value="FMN-dep_DH"/>
</dbReference>
<feature type="domain" description="FMN hydroxy acid dehydrogenase" evidence="6">
    <location>
        <begin position="1"/>
        <end position="301"/>
    </location>
</feature>
<name>A0A919AHA3_9ACTN</name>
<evidence type="ECO:0000259" key="6">
    <source>
        <dbReference type="PROSITE" id="PS51349"/>
    </source>
</evidence>